<evidence type="ECO:0000256" key="1">
    <source>
        <dbReference type="SAM" id="Phobius"/>
    </source>
</evidence>
<comment type="caution">
    <text evidence="3">The sequence shown here is derived from an EMBL/GenBank/DDBJ whole genome shotgun (WGS) entry which is preliminary data.</text>
</comment>
<feature type="transmembrane region" description="Helical" evidence="1">
    <location>
        <begin position="147"/>
        <end position="165"/>
    </location>
</feature>
<feature type="transmembrane region" description="Helical" evidence="1">
    <location>
        <begin position="35"/>
        <end position="54"/>
    </location>
</feature>
<organism evidence="3 4">
    <name type="scientific">Paenibacillus validus</name>
    <dbReference type="NCBI Taxonomy" id="44253"/>
    <lineage>
        <taxon>Bacteria</taxon>
        <taxon>Bacillati</taxon>
        <taxon>Bacillota</taxon>
        <taxon>Bacilli</taxon>
        <taxon>Bacillales</taxon>
        <taxon>Paenibacillaceae</taxon>
        <taxon>Paenibacillus</taxon>
    </lineage>
</organism>
<accession>A0A7X3CUI9</accession>
<dbReference type="InterPro" id="IPR009936">
    <property type="entry name" value="DUF1468"/>
</dbReference>
<feature type="transmembrane region" description="Helical" evidence="1">
    <location>
        <begin position="66"/>
        <end position="85"/>
    </location>
</feature>
<evidence type="ECO:0000313" key="4">
    <source>
        <dbReference type="Proteomes" id="UP000450917"/>
    </source>
</evidence>
<keyword evidence="4" id="KW-1185">Reference proteome</keyword>
<keyword evidence="1" id="KW-1133">Transmembrane helix</keyword>
<dbReference type="Proteomes" id="UP000450917">
    <property type="component" value="Unassembled WGS sequence"/>
</dbReference>
<dbReference type="AlphaFoldDB" id="A0A7X3CUI9"/>
<name>A0A7X3CUI9_9BACL</name>
<protein>
    <submittedName>
        <fullName evidence="3">Tripartite tricarboxylate transporter TctB family protein</fullName>
    </submittedName>
</protein>
<sequence>MFDGQPWASRRPFSLLPGWRKHGMKGGYPMLSDRIGGLISIVFGGISVSEAIRLYPERVSTFVGDYLLPGVVGAGLILLGLLMLFAKGERFKVEFPESKIMRGMLLVVGIMFVYWILLQFLGYTLSTFVVSIALFRVIGSYNLLRSAIYSTIQVAVIYLIFVYWLRMPFPEGILNF</sequence>
<dbReference type="Pfam" id="PF07331">
    <property type="entry name" value="TctB"/>
    <property type="match status" value="1"/>
</dbReference>
<evidence type="ECO:0000313" key="3">
    <source>
        <dbReference type="EMBL" id="MUG72192.1"/>
    </source>
</evidence>
<proteinExistence type="predicted"/>
<reference evidence="3 4" key="1">
    <citation type="submission" date="2019-11" db="EMBL/GenBank/DDBJ databases">
        <title>Draft genome sequences of five Paenibacillus species of dairy origin.</title>
        <authorList>
            <person name="Olajide A.M."/>
            <person name="Chen S."/>
            <person name="Lapointe G."/>
        </authorList>
    </citation>
    <scope>NUCLEOTIDE SEQUENCE [LARGE SCALE GENOMIC DNA]</scope>
    <source>
        <strain evidence="3 4">2CS3</strain>
    </source>
</reference>
<gene>
    <name evidence="3" type="ORF">GNP93_16095</name>
</gene>
<feature type="transmembrane region" description="Helical" evidence="1">
    <location>
        <begin position="105"/>
        <end position="135"/>
    </location>
</feature>
<feature type="domain" description="DUF1468" evidence="2">
    <location>
        <begin position="35"/>
        <end position="170"/>
    </location>
</feature>
<dbReference type="EMBL" id="WNZX01000013">
    <property type="protein sequence ID" value="MUG72192.1"/>
    <property type="molecule type" value="Genomic_DNA"/>
</dbReference>
<evidence type="ECO:0000259" key="2">
    <source>
        <dbReference type="Pfam" id="PF07331"/>
    </source>
</evidence>
<keyword evidence="1" id="KW-0472">Membrane</keyword>
<keyword evidence="1" id="KW-0812">Transmembrane</keyword>